<dbReference type="PANTHER" id="PTHR11545:SF2">
    <property type="entry name" value="LARGE RIBOSOMAL SUBUNIT PROTEIN UL13M"/>
    <property type="match status" value="1"/>
</dbReference>
<evidence type="ECO:0000256" key="4">
    <source>
        <dbReference type="ARBA" id="ARBA00035201"/>
    </source>
</evidence>
<dbReference type="GO" id="GO:0017148">
    <property type="term" value="P:negative regulation of translation"/>
    <property type="evidence" value="ECO:0007669"/>
    <property type="project" value="TreeGrafter"/>
</dbReference>
<dbReference type="FunFam" id="3.90.1180.10:FF:000001">
    <property type="entry name" value="50S ribosomal protein L13"/>
    <property type="match status" value="1"/>
</dbReference>
<comment type="subunit">
    <text evidence="5">Part of the 50S ribosomal subunit.</text>
</comment>
<dbReference type="GO" id="GO:0003735">
    <property type="term" value="F:structural constituent of ribosome"/>
    <property type="evidence" value="ECO:0007669"/>
    <property type="project" value="InterPro"/>
</dbReference>
<dbReference type="NCBIfam" id="TIGR01066">
    <property type="entry name" value="rplM_bact"/>
    <property type="match status" value="1"/>
</dbReference>
<comment type="similarity">
    <text evidence="1 5 6">Belongs to the universal ribosomal protein uL13 family.</text>
</comment>
<dbReference type="InterPro" id="IPR036899">
    <property type="entry name" value="Ribosomal_uL13_sf"/>
</dbReference>
<name>A0A9W6B153_9LACO</name>
<evidence type="ECO:0000256" key="7">
    <source>
        <dbReference type="RuleBase" id="RU003878"/>
    </source>
</evidence>
<accession>A0A9W6B153</accession>
<proteinExistence type="inferred from homology"/>
<dbReference type="EMBL" id="BRPL01000002">
    <property type="protein sequence ID" value="GLB46636.1"/>
    <property type="molecule type" value="Genomic_DNA"/>
</dbReference>
<evidence type="ECO:0000313" key="9">
    <source>
        <dbReference type="Proteomes" id="UP001144204"/>
    </source>
</evidence>
<dbReference type="Pfam" id="PF00572">
    <property type="entry name" value="Ribosomal_L13"/>
    <property type="match status" value="1"/>
</dbReference>
<dbReference type="PIRSF" id="PIRSF002181">
    <property type="entry name" value="Ribosomal_L13"/>
    <property type="match status" value="1"/>
</dbReference>
<dbReference type="InterPro" id="IPR005823">
    <property type="entry name" value="Ribosomal_uL13_bac-type"/>
</dbReference>
<dbReference type="PROSITE" id="PS00783">
    <property type="entry name" value="RIBOSOMAL_L13"/>
    <property type="match status" value="1"/>
</dbReference>
<dbReference type="HAMAP" id="MF_01366">
    <property type="entry name" value="Ribosomal_uL13"/>
    <property type="match status" value="1"/>
</dbReference>
<comment type="caution">
    <text evidence="8">The sequence shown here is derived from an EMBL/GenBank/DDBJ whole genome shotgun (WGS) entry which is preliminary data.</text>
</comment>
<dbReference type="InterPro" id="IPR023563">
    <property type="entry name" value="Ribosomal_uL13_CS"/>
</dbReference>
<dbReference type="PANTHER" id="PTHR11545">
    <property type="entry name" value="RIBOSOMAL PROTEIN L13"/>
    <property type="match status" value="1"/>
</dbReference>
<evidence type="ECO:0000256" key="2">
    <source>
        <dbReference type="ARBA" id="ARBA00022980"/>
    </source>
</evidence>
<protein>
    <recommendedName>
        <fullName evidence="4 5">Large ribosomal subunit protein uL13</fullName>
    </recommendedName>
</protein>
<reference evidence="8" key="1">
    <citation type="submission" date="2022-07" db="EMBL/GenBank/DDBJ databases">
        <authorList>
            <person name="Kouya T."/>
            <person name="Ishiyama Y."/>
        </authorList>
    </citation>
    <scope>NUCLEOTIDE SEQUENCE</scope>
    <source>
        <strain evidence="8">WR16-4</strain>
    </source>
</reference>
<dbReference type="GO" id="GO:0003729">
    <property type="term" value="F:mRNA binding"/>
    <property type="evidence" value="ECO:0007669"/>
    <property type="project" value="TreeGrafter"/>
</dbReference>
<gene>
    <name evidence="5 7 8" type="primary">rplM</name>
    <name evidence="8" type="ORF">WR164_06150</name>
</gene>
<dbReference type="CDD" id="cd00392">
    <property type="entry name" value="Ribosomal_L13"/>
    <property type="match status" value="1"/>
</dbReference>
<dbReference type="GO" id="GO:0022625">
    <property type="term" value="C:cytosolic large ribosomal subunit"/>
    <property type="evidence" value="ECO:0007669"/>
    <property type="project" value="TreeGrafter"/>
</dbReference>
<dbReference type="AlphaFoldDB" id="A0A9W6B153"/>
<keyword evidence="2 5" id="KW-0689">Ribosomal protein</keyword>
<evidence type="ECO:0000256" key="5">
    <source>
        <dbReference type="HAMAP-Rule" id="MF_01366"/>
    </source>
</evidence>
<reference evidence="8" key="2">
    <citation type="journal article" date="2023" name="PLoS ONE">
        <title>Philodulcilactobacillus myokoensis gen. nov., sp. nov., a fructophilic, acidophilic, and agar-phobic lactic acid bacterium isolated from fermented vegetable extracts.</title>
        <authorList>
            <person name="Kouya T."/>
            <person name="Ishiyama Y."/>
            <person name="Ohashi S."/>
            <person name="Kumakubo R."/>
            <person name="Yamazaki T."/>
            <person name="Otaki T."/>
        </authorList>
    </citation>
    <scope>NUCLEOTIDE SEQUENCE</scope>
    <source>
        <strain evidence="8">WR16-4</strain>
    </source>
</reference>
<keyword evidence="9" id="KW-1185">Reference proteome</keyword>
<evidence type="ECO:0000256" key="3">
    <source>
        <dbReference type="ARBA" id="ARBA00023274"/>
    </source>
</evidence>
<evidence type="ECO:0000313" key="8">
    <source>
        <dbReference type="EMBL" id="GLB46636.1"/>
    </source>
</evidence>
<dbReference type="InterPro" id="IPR005822">
    <property type="entry name" value="Ribosomal_uL13"/>
</dbReference>
<evidence type="ECO:0000256" key="6">
    <source>
        <dbReference type="RuleBase" id="RU003877"/>
    </source>
</evidence>
<dbReference type="RefSeq" id="WP_286136100.1">
    <property type="nucleotide sequence ID" value="NZ_BRPL01000002.1"/>
</dbReference>
<sequence length="147" mass="16310">MRTTYMAKPGEVERKWYVIDAADIELGRLSTVVASILRGKNKPTFTPNVDTGDNVIVINAAKVALSGRKASRKIYYHHTGYLGGIKQISAGKLREVNPQRLVETSVKGMLPHGTLGHKIFLKLHVYAGADHKHEAQKPEKLDIKNLI</sequence>
<dbReference type="Proteomes" id="UP001144204">
    <property type="component" value="Unassembled WGS sequence"/>
</dbReference>
<comment type="function">
    <text evidence="5 7">This protein is one of the early assembly proteins of the 50S ribosomal subunit, although it is not seen to bind rRNA by itself. It is important during the early stages of 50S assembly.</text>
</comment>
<keyword evidence="3 5" id="KW-0687">Ribonucleoprotein</keyword>
<dbReference type="SUPFAM" id="SSF52161">
    <property type="entry name" value="Ribosomal protein L13"/>
    <property type="match status" value="1"/>
</dbReference>
<evidence type="ECO:0000256" key="1">
    <source>
        <dbReference type="ARBA" id="ARBA00006227"/>
    </source>
</evidence>
<dbReference type="Gene3D" id="3.90.1180.10">
    <property type="entry name" value="Ribosomal protein L13"/>
    <property type="match status" value="1"/>
</dbReference>
<organism evidence="8 9">
    <name type="scientific">Philodulcilactobacillus myokoensis</name>
    <dbReference type="NCBI Taxonomy" id="2929573"/>
    <lineage>
        <taxon>Bacteria</taxon>
        <taxon>Bacillati</taxon>
        <taxon>Bacillota</taxon>
        <taxon>Bacilli</taxon>
        <taxon>Lactobacillales</taxon>
        <taxon>Lactobacillaceae</taxon>
        <taxon>Philodulcilactobacillus</taxon>
    </lineage>
</organism>
<dbReference type="GO" id="GO:0006412">
    <property type="term" value="P:translation"/>
    <property type="evidence" value="ECO:0007669"/>
    <property type="project" value="UniProtKB-UniRule"/>
</dbReference>